<organism evidence="3 4">
    <name type="scientific">Lepidopterella palustris CBS 459.81</name>
    <dbReference type="NCBI Taxonomy" id="1314670"/>
    <lineage>
        <taxon>Eukaryota</taxon>
        <taxon>Fungi</taxon>
        <taxon>Dikarya</taxon>
        <taxon>Ascomycota</taxon>
        <taxon>Pezizomycotina</taxon>
        <taxon>Dothideomycetes</taxon>
        <taxon>Pleosporomycetidae</taxon>
        <taxon>Mytilinidiales</taxon>
        <taxon>Argynnaceae</taxon>
        <taxon>Lepidopterella</taxon>
    </lineage>
</organism>
<reference evidence="3 4" key="1">
    <citation type="journal article" date="2016" name="Nat. Commun.">
        <title>Ectomycorrhizal ecology is imprinted in the genome of the dominant symbiotic fungus Cenococcum geophilum.</title>
        <authorList>
            <consortium name="DOE Joint Genome Institute"/>
            <person name="Peter M."/>
            <person name="Kohler A."/>
            <person name="Ohm R.A."/>
            <person name="Kuo A."/>
            <person name="Krutzmann J."/>
            <person name="Morin E."/>
            <person name="Arend M."/>
            <person name="Barry K.W."/>
            <person name="Binder M."/>
            <person name="Choi C."/>
            <person name="Clum A."/>
            <person name="Copeland A."/>
            <person name="Grisel N."/>
            <person name="Haridas S."/>
            <person name="Kipfer T."/>
            <person name="LaButti K."/>
            <person name="Lindquist E."/>
            <person name="Lipzen A."/>
            <person name="Maire R."/>
            <person name="Meier B."/>
            <person name="Mihaltcheva S."/>
            <person name="Molinier V."/>
            <person name="Murat C."/>
            <person name="Poggeler S."/>
            <person name="Quandt C.A."/>
            <person name="Sperisen C."/>
            <person name="Tritt A."/>
            <person name="Tisserant E."/>
            <person name="Crous P.W."/>
            <person name="Henrissat B."/>
            <person name="Nehls U."/>
            <person name="Egli S."/>
            <person name="Spatafora J.W."/>
            <person name="Grigoriev I.V."/>
            <person name="Martin F.M."/>
        </authorList>
    </citation>
    <scope>NUCLEOTIDE SEQUENCE [LARGE SCALE GENOMIC DNA]</scope>
    <source>
        <strain evidence="3 4">CBS 459.81</strain>
    </source>
</reference>
<dbReference type="GO" id="GO:0008081">
    <property type="term" value="F:phosphoric diester hydrolase activity"/>
    <property type="evidence" value="ECO:0007669"/>
    <property type="project" value="InterPro"/>
</dbReference>
<dbReference type="Proteomes" id="UP000250266">
    <property type="component" value="Unassembled WGS sequence"/>
</dbReference>
<evidence type="ECO:0000313" key="3">
    <source>
        <dbReference type="EMBL" id="OCK79731.1"/>
    </source>
</evidence>
<evidence type="ECO:0008006" key="5">
    <source>
        <dbReference type="Google" id="ProtNLM"/>
    </source>
</evidence>
<dbReference type="EMBL" id="KV744990">
    <property type="protein sequence ID" value="OCK79731.1"/>
    <property type="molecule type" value="Genomic_DNA"/>
</dbReference>
<keyword evidence="2" id="KW-0732">Signal</keyword>
<feature type="signal peptide" evidence="2">
    <location>
        <begin position="1"/>
        <end position="19"/>
    </location>
</feature>
<gene>
    <name evidence="3" type="ORF">K432DRAFT_299187</name>
</gene>
<comment type="similarity">
    <text evidence="1">Belongs to the AIM6 family.</text>
</comment>
<dbReference type="SUPFAM" id="SSF51695">
    <property type="entry name" value="PLC-like phosphodiesterases"/>
    <property type="match status" value="1"/>
</dbReference>
<keyword evidence="4" id="KW-1185">Reference proteome</keyword>
<dbReference type="PANTHER" id="PTHR31571">
    <property type="entry name" value="ALTERED INHERITANCE OF MITOCHONDRIA PROTEIN 6"/>
    <property type="match status" value="1"/>
</dbReference>
<proteinExistence type="inferred from homology"/>
<accession>A0A8E2E949</accession>
<feature type="chain" id="PRO_5034850678" description="Altered inheritance of mitochondria protein 6" evidence="2">
    <location>
        <begin position="20"/>
        <end position="201"/>
    </location>
</feature>
<name>A0A8E2E949_9PEZI</name>
<evidence type="ECO:0000256" key="2">
    <source>
        <dbReference type="SAM" id="SignalP"/>
    </source>
</evidence>
<protein>
    <recommendedName>
        <fullName evidence="5">Altered inheritance of mitochondria protein 6</fullName>
    </recommendedName>
</protein>
<dbReference type="InterPro" id="IPR017946">
    <property type="entry name" value="PLC-like_Pdiesterase_TIM-brl"/>
</dbReference>
<evidence type="ECO:0000313" key="4">
    <source>
        <dbReference type="Proteomes" id="UP000250266"/>
    </source>
</evidence>
<dbReference type="AlphaFoldDB" id="A0A8E2E949"/>
<dbReference type="GO" id="GO:0006629">
    <property type="term" value="P:lipid metabolic process"/>
    <property type="evidence" value="ECO:0007669"/>
    <property type="project" value="InterPro"/>
</dbReference>
<dbReference type="OrthoDB" id="4153866at2759"/>
<evidence type="ECO:0000256" key="1">
    <source>
        <dbReference type="ARBA" id="ARBA00008858"/>
    </source>
</evidence>
<sequence length="201" mass="22035">MRYSILLSSLLLLLGTSLASPLPDVSQTLQNILKNTDKSKLYTYPTDLTRGIVPKPFHSHNDYWRDVPFYSALSYGAVSTEADVWLINGTLYVGHELGALTDVRTFDSLYIQPILDTLHRQNPVTKFSPKTTKNGVFDTSSGQTLYLFVDVKTDGTTTWPAVLSALSPLQNANYLTTHDGTTLDPGPVTVIGTGNTPLSLI</sequence>
<dbReference type="InterPro" id="IPR051236">
    <property type="entry name" value="HAT_RTT109-like"/>
</dbReference>
<dbReference type="PANTHER" id="PTHR31571:SF5">
    <property type="entry name" value="ALTERED INHERITANCE OF MITOCHONDRIA PROTEIN 6"/>
    <property type="match status" value="1"/>
</dbReference>
<feature type="non-terminal residue" evidence="3">
    <location>
        <position position="1"/>
    </location>
</feature>